<proteinExistence type="inferred from homology"/>
<organism evidence="12 14">
    <name type="scientific">Dolosigranulum pigrum</name>
    <dbReference type="NCBI Taxonomy" id="29394"/>
    <lineage>
        <taxon>Bacteria</taxon>
        <taxon>Bacillati</taxon>
        <taxon>Bacillota</taxon>
        <taxon>Bacilli</taxon>
        <taxon>Lactobacillales</taxon>
        <taxon>Carnobacteriaceae</taxon>
        <taxon>Dolosigranulum</taxon>
    </lineage>
</organism>
<evidence type="ECO:0000313" key="12">
    <source>
        <dbReference type="EMBL" id="OOL81054.1"/>
    </source>
</evidence>
<dbReference type="NCBIfam" id="TIGR01068">
    <property type="entry name" value="thioredoxin"/>
    <property type="match status" value="1"/>
</dbReference>
<evidence type="ECO:0000256" key="6">
    <source>
        <dbReference type="ARBA" id="ARBA00023284"/>
    </source>
</evidence>
<evidence type="ECO:0000256" key="10">
    <source>
        <dbReference type="PIRSR" id="PIRSR000077-4"/>
    </source>
</evidence>
<comment type="similarity">
    <text evidence="1 8">Belongs to the thioredoxin family.</text>
</comment>
<protein>
    <recommendedName>
        <fullName evidence="2 7">Thioredoxin</fullName>
    </recommendedName>
</protein>
<evidence type="ECO:0000256" key="2">
    <source>
        <dbReference type="ARBA" id="ARBA00020570"/>
    </source>
</evidence>
<keyword evidence="4" id="KW-0249">Electron transport</keyword>
<evidence type="ECO:0000256" key="7">
    <source>
        <dbReference type="NCBIfam" id="TIGR01068"/>
    </source>
</evidence>
<dbReference type="RefSeq" id="WP_004635878.1">
    <property type="nucleotide sequence ID" value="NZ_CAJHJL010000002.1"/>
</dbReference>
<accession>A0A1S8KMU1</accession>
<evidence type="ECO:0000256" key="8">
    <source>
        <dbReference type="PIRNR" id="PIRNR000077"/>
    </source>
</evidence>
<dbReference type="SUPFAM" id="SSF52833">
    <property type="entry name" value="Thioredoxin-like"/>
    <property type="match status" value="1"/>
</dbReference>
<name>A0A1S8KMU1_9LACT</name>
<dbReference type="Proteomes" id="UP000315953">
    <property type="component" value="Chromosome"/>
</dbReference>
<gene>
    <name evidence="13" type="primary">trxA</name>
    <name evidence="12" type="ORF">BWX42_04170</name>
    <name evidence="13" type="ORF">FNV33_05940</name>
</gene>
<evidence type="ECO:0000256" key="4">
    <source>
        <dbReference type="ARBA" id="ARBA00022982"/>
    </source>
</evidence>
<dbReference type="PIRSF" id="PIRSF000077">
    <property type="entry name" value="Thioredoxin"/>
    <property type="match status" value="1"/>
</dbReference>
<evidence type="ECO:0000313" key="14">
    <source>
        <dbReference type="Proteomes" id="UP000190409"/>
    </source>
</evidence>
<dbReference type="GO" id="GO:0005829">
    <property type="term" value="C:cytosol"/>
    <property type="evidence" value="ECO:0007669"/>
    <property type="project" value="TreeGrafter"/>
</dbReference>
<dbReference type="PROSITE" id="PS00194">
    <property type="entry name" value="THIOREDOXIN_1"/>
    <property type="match status" value="1"/>
</dbReference>
<dbReference type="KEGG" id="dpm:FNV33_05940"/>
<feature type="active site" description="Nucleophile" evidence="9">
    <location>
        <position position="28"/>
    </location>
</feature>
<dbReference type="FunFam" id="3.40.30.10:FF:000001">
    <property type="entry name" value="Thioredoxin"/>
    <property type="match status" value="1"/>
</dbReference>
<feature type="site" description="Contributes to redox potential value" evidence="9">
    <location>
        <position position="29"/>
    </location>
</feature>
<dbReference type="AlphaFoldDB" id="A0A1S8KMU1"/>
<reference evidence="13 15" key="2">
    <citation type="submission" date="2019-07" db="EMBL/GenBank/DDBJ databases">
        <title>Genome assembly of a nasal isolate of Dolosigranulum pigrum from a chronic sinusitis patient.</title>
        <authorList>
            <person name="Baig S."/>
            <person name="Overballe-Petersen S."/>
            <person name="Kaspar U."/>
            <person name="Rendboe A."/>
            <person name="de Man T."/>
            <person name="Liu C."/>
            <person name="Price L.B."/>
            <person name="Stegger M."/>
            <person name="Becker K."/>
            <person name="Skytt Andersen P."/>
        </authorList>
    </citation>
    <scope>NUCLEOTIDE SEQUENCE [LARGE SCALE GENOMIC DNA]</scope>
    <source>
        <strain evidence="13 15">83VPs-KB5</strain>
    </source>
</reference>
<feature type="site" description="Deprotonates C-terminal active site Cys" evidence="9">
    <location>
        <position position="22"/>
    </location>
</feature>
<dbReference type="PANTHER" id="PTHR45663">
    <property type="entry name" value="GEO12009P1"/>
    <property type="match status" value="1"/>
</dbReference>
<dbReference type="InterPro" id="IPR036249">
    <property type="entry name" value="Thioredoxin-like_sf"/>
</dbReference>
<feature type="active site" description="Nucleophile" evidence="9">
    <location>
        <position position="31"/>
    </location>
</feature>
<evidence type="ECO:0000259" key="11">
    <source>
        <dbReference type="PROSITE" id="PS51352"/>
    </source>
</evidence>
<dbReference type="Pfam" id="PF00085">
    <property type="entry name" value="Thioredoxin"/>
    <property type="match status" value="1"/>
</dbReference>
<dbReference type="EMBL" id="MUYF01000003">
    <property type="protein sequence ID" value="OOL81054.1"/>
    <property type="molecule type" value="Genomic_DNA"/>
</dbReference>
<dbReference type="GO" id="GO:0015035">
    <property type="term" value="F:protein-disulfide reductase activity"/>
    <property type="evidence" value="ECO:0007669"/>
    <property type="project" value="UniProtKB-UniRule"/>
</dbReference>
<dbReference type="OrthoDB" id="9790390at2"/>
<feature type="site" description="Contributes to redox potential value" evidence="9">
    <location>
        <position position="30"/>
    </location>
</feature>
<evidence type="ECO:0000256" key="5">
    <source>
        <dbReference type="ARBA" id="ARBA00023157"/>
    </source>
</evidence>
<evidence type="ECO:0000313" key="15">
    <source>
        <dbReference type="Proteomes" id="UP000315953"/>
    </source>
</evidence>
<dbReference type="InterPro" id="IPR017937">
    <property type="entry name" value="Thioredoxin_CS"/>
</dbReference>
<keyword evidence="6 10" id="KW-0676">Redox-active center</keyword>
<sequence length="102" mass="11499">MVQAITDSNFKTKTDAGLTLTDFWATWCGPCKMQSPIIEELAEEIDFADIYKIDVDENQDTAQELGIMSIPTLLIKKDGEIVEKLVGFHDKEQLKAILSKHK</sequence>
<evidence type="ECO:0000256" key="3">
    <source>
        <dbReference type="ARBA" id="ARBA00022448"/>
    </source>
</evidence>
<dbReference type="InterPro" id="IPR005746">
    <property type="entry name" value="Thioredoxin"/>
</dbReference>
<evidence type="ECO:0000256" key="1">
    <source>
        <dbReference type="ARBA" id="ARBA00008987"/>
    </source>
</evidence>
<dbReference type="Proteomes" id="UP000190409">
    <property type="component" value="Unassembled WGS sequence"/>
</dbReference>
<dbReference type="CDD" id="cd02947">
    <property type="entry name" value="TRX_family"/>
    <property type="match status" value="1"/>
</dbReference>
<dbReference type="PANTHER" id="PTHR45663:SF11">
    <property type="entry name" value="GEO12009P1"/>
    <property type="match status" value="1"/>
</dbReference>
<evidence type="ECO:0000313" key="13">
    <source>
        <dbReference type="EMBL" id="QDO91615.1"/>
    </source>
</evidence>
<dbReference type="PROSITE" id="PS51352">
    <property type="entry name" value="THIOREDOXIN_2"/>
    <property type="match status" value="1"/>
</dbReference>
<keyword evidence="5 10" id="KW-1015">Disulfide bond</keyword>
<feature type="disulfide bond" description="Redox-active" evidence="10">
    <location>
        <begin position="28"/>
        <end position="31"/>
    </location>
</feature>
<evidence type="ECO:0000256" key="9">
    <source>
        <dbReference type="PIRSR" id="PIRSR000077-1"/>
    </source>
</evidence>
<dbReference type="GeneID" id="42694287"/>
<reference evidence="12 14" key="1">
    <citation type="submission" date="2017-01" db="EMBL/GenBank/DDBJ databases">
        <title>Complete Genome Sequence of Dolosigranulum pigrum isolated from a Patient with interstitial lung disease.</title>
        <authorList>
            <person name="Mukhopadhyay R."/>
            <person name="Joaquin J."/>
            <person name="Hogue R."/>
            <person name="Fitzgerald S."/>
            <person name="Jospin G."/>
            <person name="Eisen J.A."/>
            <person name="Chaturvedi V."/>
        </authorList>
    </citation>
    <scope>NUCLEOTIDE SEQUENCE [LARGE SCALE GENOMIC DNA]</scope>
    <source>
        <strain evidence="12 14">15S00348</strain>
    </source>
</reference>
<feature type="domain" description="Thioredoxin" evidence="11">
    <location>
        <begin position="1"/>
        <end position="102"/>
    </location>
</feature>
<dbReference type="GO" id="GO:0045454">
    <property type="term" value="P:cell redox homeostasis"/>
    <property type="evidence" value="ECO:0007669"/>
    <property type="project" value="TreeGrafter"/>
</dbReference>
<dbReference type="EMBL" id="CP041626">
    <property type="protein sequence ID" value="QDO91615.1"/>
    <property type="molecule type" value="Genomic_DNA"/>
</dbReference>
<keyword evidence="3" id="KW-0813">Transport</keyword>
<dbReference type="PRINTS" id="PR00421">
    <property type="entry name" value="THIOREDOXIN"/>
</dbReference>
<dbReference type="Gene3D" id="3.40.30.10">
    <property type="entry name" value="Glutaredoxin"/>
    <property type="match status" value="1"/>
</dbReference>
<dbReference type="InterPro" id="IPR013766">
    <property type="entry name" value="Thioredoxin_domain"/>
</dbReference>